<evidence type="ECO:0000313" key="9">
    <source>
        <dbReference type="EMBL" id="GFG35660.1"/>
    </source>
</evidence>
<dbReference type="FunCoup" id="A0A6L2PVK8">
    <property type="interactions" value="446"/>
</dbReference>
<evidence type="ECO:0000313" key="10">
    <source>
        <dbReference type="Proteomes" id="UP000502823"/>
    </source>
</evidence>
<organism evidence="9 10">
    <name type="scientific">Coptotermes formosanus</name>
    <name type="common">Formosan subterranean termite</name>
    <dbReference type="NCBI Taxonomy" id="36987"/>
    <lineage>
        <taxon>Eukaryota</taxon>
        <taxon>Metazoa</taxon>
        <taxon>Ecdysozoa</taxon>
        <taxon>Arthropoda</taxon>
        <taxon>Hexapoda</taxon>
        <taxon>Insecta</taxon>
        <taxon>Pterygota</taxon>
        <taxon>Neoptera</taxon>
        <taxon>Polyneoptera</taxon>
        <taxon>Dictyoptera</taxon>
        <taxon>Blattodea</taxon>
        <taxon>Blattoidea</taxon>
        <taxon>Termitoidae</taxon>
        <taxon>Rhinotermitidae</taxon>
        <taxon>Coptotermes</taxon>
    </lineage>
</organism>
<evidence type="ECO:0000256" key="2">
    <source>
        <dbReference type="ARBA" id="ARBA00007617"/>
    </source>
</evidence>
<accession>A0A6L2PVK8</accession>
<dbReference type="Gene3D" id="1.10.287.660">
    <property type="entry name" value="Helix hairpin bin"/>
    <property type="match status" value="1"/>
</dbReference>
<dbReference type="InParanoid" id="A0A6L2PVK8"/>
<comment type="caution">
    <text evidence="9">The sequence shown here is derived from an EMBL/GenBank/DDBJ whole genome shotgun (WGS) entry which is preliminary data.</text>
</comment>
<keyword evidence="10" id="KW-1185">Reference proteome</keyword>
<dbReference type="PANTHER" id="PTHR13678">
    <property type="entry name" value="VACUOLAR PROTEIN SORTING-ASSOCIATED PROTEIN 37"/>
    <property type="match status" value="1"/>
</dbReference>
<evidence type="ECO:0000256" key="6">
    <source>
        <dbReference type="ARBA" id="ARBA00025010"/>
    </source>
</evidence>
<dbReference type="Pfam" id="PF07200">
    <property type="entry name" value="Mod_r"/>
    <property type="match status" value="1"/>
</dbReference>
<keyword evidence="5 7" id="KW-0653">Protein transport</keyword>
<keyword evidence="4" id="KW-0967">Endosome</keyword>
<dbReference type="GO" id="GO:0006623">
    <property type="term" value="P:protein targeting to vacuole"/>
    <property type="evidence" value="ECO:0007669"/>
    <property type="project" value="TreeGrafter"/>
</dbReference>
<comment type="subcellular location">
    <subcellularLocation>
        <location evidence="1">Late endosome membrane</location>
        <topology evidence="1">Peripheral membrane protein</topology>
    </subcellularLocation>
</comment>
<protein>
    <recommendedName>
        <fullName evidence="8">VPS37 C-terminal domain-containing protein</fullName>
    </recommendedName>
</protein>
<dbReference type="GO" id="GO:0031902">
    <property type="term" value="C:late endosome membrane"/>
    <property type="evidence" value="ECO:0007669"/>
    <property type="project" value="UniProtKB-SubCell"/>
</dbReference>
<dbReference type="GO" id="GO:0006612">
    <property type="term" value="P:protein targeting to membrane"/>
    <property type="evidence" value="ECO:0007669"/>
    <property type="project" value="TreeGrafter"/>
</dbReference>
<dbReference type="Proteomes" id="UP000502823">
    <property type="component" value="Unassembled WGS sequence"/>
</dbReference>
<dbReference type="EMBL" id="BLKM01000562">
    <property type="protein sequence ID" value="GFG35660.1"/>
    <property type="molecule type" value="Genomic_DNA"/>
</dbReference>
<dbReference type="PANTHER" id="PTHR13678:SF27">
    <property type="entry name" value="LD45836P"/>
    <property type="match status" value="1"/>
</dbReference>
<evidence type="ECO:0000256" key="4">
    <source>
        <dbReference type="ARBA" id="ARBA00022753"/>
    </source>
</evidence>
<dbReference type="GO" id="GO:0043162">
    <property type="term" value="P:ubiquitin-dependent protein catabolic process via the multivesicular body sorting pathway"/>
    <property type="evidence" value="ECO:0007669"/>
    <property type="project" value="TreeGrafter"/>
</dbReference>
<proteinExistence type="inferred from homology"/>
<comment type="similarity">
    <text evidence="2">Belongs to the VPS37 family.</text>
</comment>
<comment type="function">
    <text evidence="6">Component of the ESCRT-I complex, a regulator of vesicular trafficking process. Required for the sorting of endocytic ubiquitinated cargos into multivesicular bodies. May be involved in cell growth and differentiation.</text>
</comment>
<evidence type="ECO:0000259" key="8">
    <source>
        <dbReference type="PROSITE" id="PS51314"/>
    </source>
</evidence>
<dbReference type="OrthoDB" id="10004364at2759"/>
<keyword evidence="3 7" id="KW-0813">Transport</keyword>
<evidence type="ECO:0000256" key="3">
    <source>
        <dbReference type="ARBA" id="ARBA00022448"/>
    </source>
</evidence>
<reference evidence="10" key="1">
    <citation type="submission" date="2020-01" db="EMBL/GenBank/DDBJ databases">
        <title>Draft genome sequence of the Termite Coptotermes fromosanus.</title>
        <authorList>
            <person name="Itakura S."/>
            <person name="Yosikawa Y."/>
            <person name="Umezawa K."/>
        </authorList>
    </citation>
    <scope>NUCLEOTIDE SEQUENCE [LARGE SCALE GENOMIC DNA]</scope>
</reference>
<name>A0A6L2PVK8_COPFO</name>
<dbReference type="PROSITE" id="PS51314">
    <property type="entry name" value="VPS37_C"/>
    <property type="match status" value="1"/>
</dbReference>
<dbReference type="GO" id="GO:0000813">
    <property type="term" value="C:ESCRT I complex"/>
    <property type="evidence" value="ECO:0007669"/>
    <property type="project" value="UniProtKB-ARBA"/>
</dbReference>
<dbReference type="AlphaFoldDB" id="A0A6L2PVK8"/>
<feature type="domain" description="VPS37 C-terminal" evidence="8">
    <location>
        <begin position="95"/>
        <end position="184"/>
    </location>
</feature>
<dbReference type="InterPro" id="IPR029012">
    <property type="entry name" value="Helix_hairpin_bin_sf"/>
</dbReference>
<evidence type="ECO:0000256" key="7">
    <source>
        <dbReference type="PROSITE-ProRule" id="PRU00646"/>
    </source>
</evidence>
<evidence type="ECO:0000256" key="1">
    <source>
        <dbReference type="ARBA" id="ARBA00004633"/>
    </source>
</evidence>
<dbReference type="SUPFAM" id="SSF140111">
    <property type="entry name" value="Endosomal sorting complex assembly domain"/>
    <property type="match status" value="1"/>
</dbReference>
<gene>
    <name evidence="9" type="ORF">Cfor_11448</name>
</gene>
<dbReference type="InterPro" id="IPR037202">
    <property type="entry name" value="ESCRT_assembly_dom"/>
</dbReference>
<evidence type="ECO:0000256" key="5">
    <source>
        <dbReference type="ARBA" id="ARBA00022927"/>
    </source>
</evidence>
<dbReference type="InterPro" id="IPR009851">
    <property type="entry name" value="Mod_r"/>
</dbReference>
<sequence>MVDLYRPYEIQPDYPAALGLLSHLNAEELKELLNNDSRFDDMMKDVKQIRDLEAEKEVLMASNRSLAEFNLTKEPQLAEGKQHLQELSATGAALCQRIEGKVSELKQHTGDMTLETTLALLQTAAAESEEESEAIAEKFLDGNLDIDNFLEQFTARRKVMHLRRVKADKMTEILTRQRNASSAARSYTHHIAPSHIPLPPVTGSVPYPVPGVYMPMPGSYGSNVF</sequence>